<dbReference type="InterPro" id="IPR051704">
    <property type="entry name" value="FAD_aromatic-hydroxylase"/>
</dbReference>
<evidence type="ECO:0000313" key="6">
    <source>
        <dbReference type="EMBL" id="WPB06095.1"/>
    </source>
</evidence>
<dbReference type="SUPFAM" id="SSF51905">
    <property type="entry name" value="FAD/NAD(P)-binding domain"/>
    <property type="match status" value="1"/>
</dbReference>
<organism evidence="5 7">
    <name type="scientific">Cercospora beticola</name>
    <name type="common">Sugarbeet leaf spot fungus</name>
    <dbReference type="NCBI Taxonomy" id="122368"/>
    <lineage>
        <taxon>Eukaryota</taxon>
        <taxon>Fungi</taxon>
        <taxon>Dikarya</taxon>
        <taxon>Ascomycota</taxon>
        <taxon>Pezizomycotina</taxon>
        <taxon>Dothideomycetes</taxon>
        <taxon>Dothideomycetidae</taxon>
        <taxon>Mycosphaerellales</taxon>
        <taxon>Mycosphaerellaceae</taxon>
        <taxon>Cercospora</taxon>
    </lineage>
</organism>
<evidence type="ECO:0000259" key="4">
    <source>
        <dbReference type="Pfam" id="PF01494"/>
    </source>
</evidence>
<dbReference type="EMBL" id="CP134190">
    <property type="protein sequence ID" value="WPB06095.1"/>
    <property type="molecule type" value="Genomic_DNA"/>
</dbReference>
<reference evidence="5 7" key="1">
    <citation type="submission" date="2015-10" db="EMBL/GenBank/DDBJ databases">
        <title>The cercosporin biosynthetic gene cluster was horizontally transferred to several fungal lineages and shown to be expanded in Cercospora beticola based on microsynteny with recipient genomes.</title>
        <authorList>
            <person name="De Jonge R."/>
            <person name="Ebert M.K."/>
            <person name="Suttle J.C."/>
            <person name="Jurick Ii W.M."/>
            <person name="Secor G.A."/>
            <person name="Thomma B.P."/>
            <person name="Van De Peer Y."/>
            <person name="Bolton M.D."/>
        </authorList>
    </citation>
    <scope>NUCLEOTIDE SEQUENCE [LARGE SCALE GENOMIC DNA]</scope>
    <source>
        <strain evidence="5 7">09-40</strain>
    </source>
</reference>
<dbReference type="PRINTS" id="PR00420">
    <property type="entry name" value="RNGMNOXGNASE"/>
</dbReference>
<evidence type="ECO:0000313" key="7">
    <source>
        <dbReference type="Proteomes" id="UP000230605"/>
    </source>
</evidence>
<dbReference type="Proteomes" id="UP001302367">
    <property type="component" value="Chromosome 7"/>
</dbReference>
<dbReference type="GO" id="GO:0071949">
    <property type="term" value="F:FAD binding"/>
    <property type="evidence" value="ECO:0007669"/>
    <property type="project" value="InterPro"/>
</dbReference>
<gene>
    <name evidence="5" type="ORF">CB0940_09576</name>
    <name evidence="6" type="ORF">RHO25_010752</name>
</gene>
<evidence type="ECO:0000313" key="5">
    <source>
        <dbReference type="EMBL" id="PIA91631.1"/>
    </source>
</evidence>
<dbReference type="EMBL" id="LKMD01000106">
    <property type="protein sequence ID" value="PIA91631.1"/>
    <property type="molecule type" value="Genomic_DNA"/>
</dbReference>
<dbReference type="GO" id="GO:0016491">
    <property type="term" value="F:oxidoreductase activity"/>
    <property type="evidence" value="ECO:0007669"/>
    <property type="project" value="UniProtKB-KW"/>
</dbReference>
<name>A0A2G5HGG8_CERBT</name>
<evidence type="ECO:0000256" key="2">
    <source>
        <dbReference type="ARBA" id="ARBA00022827"/>
    </source>
</evidence>
<keyword evidence="1" id="KW-0285">Flavoprotein</keyword>
<sequence>MAPINVLIVGGGIAGPAAAFWLAKAGHNVTIIERAPGLLKAGQGIDIEGPARDIVEKMGLLEEMKARATNEGGFAFADDDGKPIAAIAGGLTQEIEIMRGDMCEVLCNAADKFENVSFRYKTKITELQQTENQVEVFFDDGTQGMYDAVIGADGMRSRTRDLAFDEKTKANAFRARDHYCAYFSIPAEESDRPNSRWQHATRGRSILLRPHTDTISSAYLMQMDKSDELAAACRAPKDVQKKAIAKTFEGVGGLAPRLVKGMLESENFYYDSISQIKLDKWSEGRVALVGDAAYAPSAISGQGVILSVLGAYTIAGELSENPQDSVAAFRAYEARLRTHVEKMQYIPLNGKAPRLANPLTSLGIWGARLAFRIIAWTGIWKLFNLKGRKYTLPEYPNMTKVGSQKT</sequence>
<dbReference type="InterPro" id="IPR036188">
    <property type="entry name" value="FAD/NAD-bd_sf"/>
</dbReference>
<protein>
    <submittedName>
        <fullName evidence="5">Hypotheticalsprotein</fullName>
    </submittedName>
</protein>
<dbReference type="Gene3D" id="3.30.9.10">
    <property type="entry name" value="D-Amino Acid Oxidase, subunit A, domain 2"/>
    <property type="match status" value="1"/>
</dbReference>
<dbReference type="AlphaFoldDB" id="A0A2G5HGG8"/>
<keyword evidence="3" id="KW-0560">Oxidoreductase</keyword>
<reference evidence="6 8" key="2">
    <citation type="submission" date="2023-09" db="EMBL/GenBank/DDBJ databases">
        <title>Complete-Gapless Cercospora beticola genome.</title>
        <authorList>
            <person name="Wyatt N.A."/>
            <person name="Spanner R.E."/>
            <person name="Bolton M.D."/>
        </authorList>
    </citation>
    <scope>NUCLEOTIDE SEQUENCE [LARGE SCALE GENOMIC DNA]</scope>
    <source>
        <strain evidence="6">Cb09-40</strain>
    </source>
</reference>
<dbReference type="OrthoDB" id="655030at2759"/>
<dbReference type="PANTHER" id="PTHR46865">
    <property type="entry name" value="OXIDOREDUCTASE-RELATED"/>
    <property type="match status" value="1"/>
</dbReference>
<dbReference type="PANTHER" id="PTHR46865:SF2">
    <property type="entry name" value="MONOOXYGENASE"/>
    <property type="match status" value="1"/>
</dbReference>
<evidence type="ECO:0000256" key="1">
    <source>
        <dbReference type="ARBA" id="ARBA00022630"/>
    </source>
</evidence>
<evidence type="ECO:0000256" key="3">
    <source>
        <dbReference type="ARBA" id="ARBA00023002"/>
    </source>
</evidence>
<evidence type="ECO:0000313" key="8">
    <source>
        <dbReference type="Proteomes" id="UP001302367"/>
    </source>
</evidence>
<dbReference type="Pfam" id="PF01494">
    <property type="entry name" value="FAD_binding_3"/>
    <property type="match status" value="1"/>
</dbReference>
<keyword evidence="2" id="KW-0274">FAD</keyword>
<accession>A0A2G5HGG8</accession>
<dbReference type="InterPro" id="IPR002938">
    <property type="entry name" value="FAD-bd"/>
</dbReference>
<keyword evidence="8" id="KW-1185">Reference proteome</keyword>
<dbReference type="Proteomes" id="UP000230605">
    <property type="component" value="Chromosome 7"/>
</dbReference>
<proteinExistence type="predicted"/>
<dbReference type="Gene3D" id="3.50.50.60">
    <property type="entry name" value="FAD/NAD(P)-binding domain"/>
    <property type="match status" value="1"/>
</dbReference>
<feature type="domain" description="FAD-binding" evidence="4">
    <location>
        <begin position="5"/>
        <end position="339"/>
    </location>
</feature>